<evidence type="ECO:0000256" key="6">
    <source>
        <dbReference type="ARBA" id="ARBA00023136"/>
    </source>
</evidence>
<evidence type="ECO:0000256" key="3">
    <source>
        <dbReference type="ARBA" id="ARBA00022475"/>
    </source>
</evidence>
<keyword evidence="2" id="KW-0813">Transport</keyword>
<dbReference type="PROSITE" id="PS50850">
    <property type="entry name" value="MFS"/>
    <property type="match status" value="1"/>
</dbReference>
<keyword evidence="4 7" id="KW-0812">Transmembrane</keyword>
<feature type="transmembrane region" description="Helical" evidence="7">
    <location>
        <begin position="223"/>
        <end position="243"/>
    </location>
</feature>
<evidence type="ECO:0000313" key="10">
    <source>
        <dbReference type="Proteomes" id="UP000245021"/>
    </source>
</evidence>
<dbReference type="InterPro" id="IPR036259">
    <property type="entry name" value="MFS_trans_sf"/>
</dbReference>
<feature type="domain" description="Major facilitator superfamily (MFS) profile" evidence="8">
    <location>
        <begin position="8"/>
        <end position="467"/>
    </location>
</feature>
<dbReference type="InterPro" id="IPR020846">
    <property type="entry name" value="MFS_dom"/>
</dbReference>
<feature type="transmembrane region" description="Helical" evidence="7">
    <location>
        <begin position="329"/>
        <end position="348"/>
    </location>
</feature>
<dbReference type="EMBL" id="BFFO01000001">
    <property type="protein sequence ID" value="GBG96113.1"/>
    <property type="molecule type" value="Genomic_DNA"/>
</dbReference>
<dbReference type="Gene3D" id="1.20.1720.10">
    <property type="entry name" value="Multidrug resistance protein D"/>
    <property type="match status" value="1"/>
</dbReference>
<dbReference type="SUPFAM" id="SSF103473">
    <property type="entry name" value="MFS general substrate transporter"/>
    <property type="match status" value="2"/>
</dbReference>
<dbReference type="OrthoDB" id="9812221at2"/>
<feature type="transmembrane region" description="Helical" evidence="7">
    <location>
        <begin position="135"/>
        <end position="158"/>
    </location>
</feature>
<feature type="transmembrane region" description="Helical" evidence="7">
    <location>
        <begin position="101"/>
        <end position="123"/>
    </location>
</feature>
<dbReference type="Gene3D" id="1.20.1250.20">
    <property type="entry name" value="MFS general substrate transporter like domains"/>
    <property type="match status" value="1"/>
</dbReference>
<dbReference type="AlphaFoldDB" id="A0A2R5HDH0"/>
<dbReference type="GO" id="GO:0022857">
    <property type="term" value="F:transmembrane transporter activity"/>
    <property type="evidence" value="ECO:0007669"/>
    <property type="project" value="InterPro"/>
</dbReference>
<feature type="transmembrane region" description="Helical" evidence="7">
    <location>
        <begin position="401"/>
        <end position="421"/>
    </location>
</feature>
<evidence type="ECO:0000256" key="4">
    <source>
        <dbReference type="ARBA" id="ARBA00022692"/>
    </source>
</evidence>
<keyword evidence="5 7" id="KW-1133">Transmembrane helix</keyword>
<evidence type="ECO:0000256" key="5">
    <source>
        <dbReference type="ARBA" id="ARBA00022989"/>
    </source>
</evidence>
<feature type="transmembrane region" description="Helical" evidence="7">
    <location>
        <begin position="295"/>
        <end position="317"/>
    </location>
</feature>
<organism evidence="9 10">
    <name type="scientific">Lactococcus termiticola</name>
    <dbReference type="NCBI Taxonomy" id="2169526"/>
    <lineage>
        <taxon>Bacteria</taxon>
        <taxon>Bacillati</taxon>
        <taxon>Bacillota</taxon>
        <taxon>Bacilli</taxon>
        <taxon>Lactobacillales</taxon>
        <taxon>Streptococcaceae</taxon>
        <taxon>Lactococcus</taxon>
    </lineage>
</organism>
<keyword evidence="10" id="KW-1185">Reference proteome</keyword>
<dbReference type="Proteomes" id="UP000245021">
    <property type="component" value="Unassembled WGS sequence"/>
</dbReference>
<keyword evidence="3" id="KW-1003">Cell membrane</keyword>
<evidence type="ECO:0000256" key="7">
    <source>
        <dbReference type="SAM" id="Phobius"/>
    </source>
</evidence>
<sequence>MQKNRILALISIGIFIFMSTLDGSIVNVALPTMSRELQVSLAQVTWVVTIYLIVISAVILIFGRLGDLLGKANVFRTGAIIFTIGSFLAGINLGWGLPFLLFARIVQAVGGSMFMATSFGLVAQIFPPETRARAMAINSMFVSVGSIAGPAIGGLILQITSWNYIFWINVPVGIIAYFLGSHALPKEKAKGSVQEVDFIGSALMALTIVFLFLGINYGQIAGWSNPFVIGAIILAVILFVLFIRTENRKSVPLIDLGIFKSKLFSLSVLTAMLNFTAAMFVNILMPFFLQDYHGLSAGVAGLMMTAYPVAMLISSPISGVLSDKYDKELITFIGISGIIIAQLGYLSISGNTPYGFVIAALALHGLSVGFFQSPNNALVMSTVDKKYLGIAGSVNSLARNIAFVLGTSLATISLFFAMSSLAGRHITTYIASQPKLFLDGMHISLFVSLVLVIITWILSLMRMLGNRKAKKTV</sequence>
<dbReference type="NCBIfam" id="TIGR00711">
    <property type="entry name" value="efflux_EmrB"/>
    <property type="match status" value="1"/>
</dbReference>
<feature type="transmembrane region" description="Helical" evidence="7">
    <location>
        <begin position="441"/>
        <end position="461"/>
    </location>
</feature>
<evidence type="ECO:0000256" key="2">
    <source>
        <dbReference type="ARBA" id="ARBA00022448"/>
    </source>
</evidence>
<dbReference type="RefSeq" id="WP_109245093.1">
    <property type="nucleotide sequence ID" value="NZ_BFFO01000001.1"/>
</dbReference>
<evidence type="ECO:0000256" key="1">
    <source>
        <dbReference type="ARBA" id="ARBA00004651"/>
    </source>
</evidence>
<dbReference type="InterPro" id="IPR011701">
    <property type="entry name" value="MFS"/>
</dbReference>
<comment type="caution">
    <text evidence="9">The sequence shown here is derived from an EMBL/GenBank/DDBJ whole genome shotgun (WGS) entry which is preliminary data.</text>
</comment>
<dbReference type="PANTHER" id="PTHR42718">
    <property type="entry name" value="MAJOR FACILITATOR SUPERFAMILY MULTIDRUG TRANSPORTER MFSC"/>
    <property type="match status" value="1"/>
</dbReference>
<feature type="transmembrane region" description="Helical" evidence="7">
    <location>
        <begin position="164"/>
        <end position="184"/>
    </location>
</feature>
<dbReference type="InterPro" id="IPR004638">
    <property type="entry name" value="EmrB-like"/>
</dbReference>
<name>A0A2R5HDH0_9LACT</name>
<dbReference type="CDD" id="cd17321">
    <property type="entry name" value="MFS_MMR_MDR_like"/>
    <property type="match status" value="1"/>
</dbReference>
<feature type="transmembrane region" description="Helical" evidence="7">
    <location>
        <begin position="7"/>
        <end position="29"/>
    </location>
</feature>
<keyword evidence="6 7" id="KW-0472">Membrane</keyword>
<feature type="transmembrane region" description="Helical" evidence="7">
    <location>
        <begin position="354"/>
        <end position="371"/>
    </location>
</feature>
<dbReference type="PRINTS" id="PR01036">
    <property type="entry name" value="TCRTETB"/>
</dbReference>
<proteinExistence type="predicted"/>
<feature type="transmembrane region" description="Helical" evidence="7">
    <location>
        <begin position="41"/>
        <end position="62"/>
    </location>
</feature>
<accession>A0A2R5HDH0</accession>
<feature type="transmembrane region" description="Helical" evidence="7">
    <location>
        <begin position="74"/>
        <end position="95"/>
    </location>
</feature>
<reference evidence="9 10" key="1">
    <citation type="journal article" date="2018" name="Genome Announc.">
        <title>Draft Genome Sequence of Lactococcus sp. Strain NtB2 (JCM 32569), Isolated from the Gut of the Higher Termite Nasutitermes takasagoensis.</title>
        <authorList>
            <person name="Noda S."/>
            <person name="Aihara C."/>
            <person name="Yuki M."/>
            <person name="Ohkuma M."/>
        </authorList>
    </citation>
    <scope>NUCLEOTIDE SEQUENCE [LARGE SCALE GENOMIC DNA]</scope>
    <source>
        <strain evidence="9 10">NtB2</strain>
    </source>
</reference>
<dbReference type="GO" id="GO:0005886">
    <property type="term" value="C:plasma membrane"/>
    <property type="evidence" value="ECO:0007669"/>
    <property type="project" value="UniProtKB-SubCell"/>
</dbReference>
<gene>
    <name evidence="9" type="ORF">NtB2_00217</name>
</gene>
<comment type="subcellular location">
    <subcellularLocation>
        <location evidence="1">Cell membrane</location>
        <topology evidence="1">Multi-pass membrane protein</topology>
    </subcellularLocation>
</comment>
<protein>
    <submittedName>
        <fullName evidence="9">Major facilitator superfamily transporter</fullName>
    </submittedName>
</protein>
<feature type="transmembrane region" description="Helical" evidence="7">
    <location>
        <begin position="263"/>
        <end position="289"/>
    </location>
</feature>
<evidence type="ECO:0000313" key="9">
    <source>
        <dbReference type="EMBL" id="GBG96113.1"/>
    </source>
</evidence>
<dbReference type="PANTHER" id="PTHR42718:SF46">
    <property type="entry name" value="BLR6921 PROTEIN"/>
    <property type="match status" value="1"/>
</dbReference>
<evidence type="ECO:0000259" key="8">
    <source>
        <dbReference type="PROSITE" id="PS50850"/>
    </source>
</evidence>
<dbReference type="Pfam" id="PF07690">
    <property type="entry name" value="MFS_1"/>
    <property type="match status" value="2"/>
</dbReference>
<feature type="transmembrane region" description="Helical" evidence="7">
    <location>
        <begin position="196"/>
        <end position="217"/>
    </location>
</feature>